<comment type="caution">
    <text evidence="2">The sequence shown here is derived from an EMBL/GenBank/DDBJ whole genome shotgun (WGS) entry which is preliminary data.</text>
</comment>
<evidence type="ECO:0000313" key="3">
    <source>
        <dbReference type="Proteomes" id="UP001187734"/>
    </source>
</evidence>
<dbReference type="Pfam" id="PF02458">
    <property type="entry name" value="Transferase"/>
    <property type="match status" value="1"/>
</dbReference>
<dbReference type="PANTHER" id="PTHR31896">
    <property type="entry name" value="FAMILY REGULATORY PROTEIN, PUTATIVE (AFU_ORTHOLOGUE AFUA_3G14730)-RELATED"/>
    <property type="match status" value="1"/>
</dbReference>
<dbReference type="InterPro" id="IPR023213">
    <property type="entry name" value="CAT-like_dom_sf"/>
</dbReference>
<name>A0AAE8SIN4_9HYPO</name>
<gene>
    <name evidence="2" type="ORF">FTOL_07074</name>
</gene>
<dbReference type="EMBL" id="ONZP01000235">
    <property type="protein sequence ID" value="SPJ78684.1"/>
    <property type="molecule type" value="Genomic_DNA"/>
</dbReference>
<dbReference type="InterPro" id="IPR051283">
    <property type="entry name" value="Sec_Metabolite_Acyltrans"/>
</dbReference>
<evidence type="ECO:0000256" key="1">
    <source>
        <dbReference type="ARBA" id="ARBA00022679"/>
    </source>
</evidence>
<evidence type="ECO:0000313" key="2">
    <source>
        <dbReference type="EMBL" id="SPJ78684.1"/>
    </source>
</evidence>
<dbReference type="GO" id="GO:0016740">
    <property type="term" value="F:transferase activity"/>
    <property type="evidence" value="ECO:0007669"/>
    <property type="project" value="UniProtKB-KW"/>
</dbReference>
<dbReference type="Gene3D" id="3.30.559.10">
    <property type="entry name" value="Chloramphenicol acetyltransferase-like domain"/>
    <property type="match status" value="2"/>
</dbReference>
<sequence>MSSPSNSRSESPNIDGKQDDHLVSLEYYGLQQPSAEQNLTPLDMNMPRLYGIRLILCFPLASTTKHLQIYENLKKGLAHTVNSIPWISGTIGPEDGQDPKMRKIQILSSPSGLVFPYKDLTEVLPSYTELKERAFPLSEFSTAHLGPIDVMPQGDHQPVFAAQANFVKGGLLLAVGVHHSACDASALDAILDTWSQNTAVASGGSSDCFSTFDGPSNDRSPLMEGKLGTDTDMSAFPEYTLMPTPHSADGDVQGMPTFEMPPLSSHLFHFSPESLAKLKADSMAFSAHDALCAFIWQRMTLARMRAGVFTDPPSEAETTRLAFAVNIRSRLSPPLPLSYMGNASMGCVTERIRVASITSNNGLPQAAATMRRSLNEFNSPNRISSTIGLLMSRPDPTDFKLAFHGFLGPDVVESSWADLRVYQFGWGGAIGSLEAVRIPGEGSDGTIMIMPRLKDGGLDVVVGLSTVAMGKLLDDKEFTSIAQS</sequence>
<proteinExistence type="predicted"/>
<dbReference type="Proteomes" id="UP001187734">
    <property type="component" value="Unassembled WGS sequence"/>
</dbReference>
<reference evidence="2" key="1">
    <citation type="submission" date="2018-03" db="EMBL/GenBank/DDBJ databases">
        <authorList>
            <person name="Guldener U."/>
        </authorList>
    </citation>
    <scope>NUCLEOTIDE SEQUENCE</scope>
</reference>
<keyword evidence="1" id="KW-0808">Transferase</keyword>
<dbReference type="PANTHER" id="PTHR31896:SF64">
    <property type="entry name" value="TRICHOTHECENE 3-O-ACETYLTRANSFERASE"/>
    <property type="match status" value="1"/>
</dbReference>
<dbReference type="AlphaFoldDB" id="A0AAE8SIN4"/>
<protein>
    <submittedName>
        <fullName evidence="2">Related to trichothecene 3-O-acetyltransferase</fullName>
    </submittedName>
</protein>
<accession>A0AAE8SIN4</accession>
<organism evidence="2 3">
    <name type="scientific">Fusarium torulosum</name>
    <dbReference type="NCBI Taxonomy" id="33205"/>
    <lineage>
        <taxon>Eukaryota</taxon>
        <taxon>Fungi</taxon>
        <taxon>Dikarya</taxon>
        <taxon>Ascomycota</taxon>
        <taxon>Pezizomycotina</taxon>
        <taxon>Sordariomycetes</taxon>
        <taxon>Hypocreomycetidae</taxon>
        <taxon>Hypocreales</taxon>
        <taxon>Nectriaceae</taxon>
        <taxon>Fusarium</taxon>
    </lineage>
</organism>
<keyword evidence="3" id="KW-1185">Reference proteome</keyword>